<keyword evidence="3" id="KW-1185">Reference proteome</keyword>
<dbReference type="OrthoDB" id="426210at2759"/>
<dbReference type="AlphaFoldDB" id="R7U4U3"/>
<evidence type="ECO:0000313" key="1">
    <source>
        <dbReference type="EMBL" id="ELT98716.1"/>
    </source>
</evidence>
<dbReference type="EnsemblMetazoa" id="CapteT144092">
    <property type="protein sequence ID" value="CapteP144092"/>
    <property type="gene ID" value="CapteG144092"/>
</dbReference>
<reference evidence="1 3" key="2">
    <citation type="journal article" date="2013" name="Nature">
        <title>Insights into bilaterian evolution from three spiralian genomes.</title>
        <authorList>
            <person name="Simakov O."/>
            <person name="Marletaz F."/>
            <person name="Cho S.J."/>
            <person name="Edsinger-Gonzales E."/>
            <person name="Havlak P."/>
            <person name="Hellsten U."/>
            <person name="Kuo D.H."/>
            <person name="Larsson T."/>
            <person name="Lv J."/>
            <person name="Arendt D."/>
            <person name="Savage R."/>
            <person name="Osoegawa K."/>
            <person name="de Jong P."/>
            <person name="Grimwood J."/>
            <person name="Chapman J.A."/>
            <person name="Shapiro H."/>
            <person name="Aerts A."/>
            <person name="Otillar R.P."/>
            <person name="Terry A.Y."/>
            <person name="Boore J.L."/>
            <person name="Grigoriev I.V."/>
            <person name="Lindberg D.R."/>
            <person name="Seaver E.C."/>
            <person name="Weisblat D.A."/>
            <person name="Putnam N.H."/>
            <person name="Rokhsar D.S."/>
        </authorList>
    </citation>
    <scope>NUCLEOTIDE SEQUENCE</scope>
    <source>
        <strain evidence="1 3">I ESC-2004</strain>
    </source>
</reference>
<sequence>MYDENQCNPTITRTVNTIAYRYGIRGTPHRWFTSYLSGRQQMVIFNGFTSSSGAISCGVPQG</sequence>
<name>R7U4U3_CAPTE</name>
<organism evidence="1">
    <name type="scientific">Capitella teleta</name>
    <name type="common">Polychaete worm</name>
    <dbReference type="NCBI Taxonomy" id="283909"/>
    <lineage>
        <taxon>Eukaryota</taxon>
        <taxon>Metazoa</taxon>
        <taxon>Spiralia</taxon>
        <taxon>Lophotrochozoa</taxon>
        <taxon>Annelida</taxon>
        <taxon>Polychaeta</taxon>
        <taxon>Sedentaria</taxon>
        <taxon>Scolecida</taxon>
        <taxon>Capitellidae</taxon>
        <taxon>Capitella</taxon>
    </lineage>
</organism>
<dbReference type="Proteomes" id="UP000014760">
    <property type="component" value="Unassembled WGS sequence"/>
</dbReference>
<dbReference type="EMBL" id="AMQN01048756">
    <property type="status" value="NOT_ANNOTATED_CDS"/>
    <property type="molecule type" value="Genomic_DNA"/>
</dbReference>
<protein>
    <recommendedName>
        <fullName evidence="4">Reverse transcriptase domain-containing protein</fullName>
    </recommendedName>
</protein>
<dbReference type="HOGENOM" id="CLU_2906212_0_0_1"/>
<gene>
    <name evidence="1" type="ORF">CAPTEDRAFT_144092</name>
</gene>
<evidence type="ECO:0000313" key="3">
    <source>
        <dbReference type="Proteomes" id="UP000014760"/>
    </source>
</evidence>
<reference evidence="3" key="1">
    <citation type="submission" date="2012-12" db="EMBL/GenBank/DDBJ databases">
        <authorList>
            <person name="Hellsten U."/>
            <person name="Grimwood J."/>
            <person name="Chapman J.A."/>
            <person name="Shapiro H."/>
            <person name="Aerts A."/>
            <person name="Otillar R.P."/>
            <person name="Terry A.Y."/>
            <person name="Boore J.L."/>
            <person name="Simakov O."/>
            <person name="Marletaz F."/>
            <person name="Cho S.-J."/>
            <person name="Edsinger-Gonzales E."/>
            <person name="Havlak P."/>
            <person name="Kuo D.-H."/>
            <person name="Larsson T."/>
            <person name="Lv J."/>
            <person name="Arendt D."/>
            <person name="Savage R."/>
            <person name="Osoegawa K."/>
            <person name="de Jong P."/>
            <person name="Lindberg D.R."/>
            <person name="Seaver E.C."/>
            <person name="Weisblat D.A."/>
            <person name="Putnam N.H."/>
            <person name="Grigoriev I.V."/>
            <person name="Rokhsar D.S."/>
        </authorList>
    </citation>
    <scope>NUCLEOTIDE SEQUENCE</scope>
    <source>
        <strain evidence="3">I ESC-2004</strain>
    </source>
</reference>
<evidence type="ECO:0000313" key="2">
    <source>
        <dbReference type="EnsemblMetazoa" id="CapteP144092"/>
    </source>
</evidence>
<evidence type="ECO:0008006" key="4">
    <source>
        <dbReference type="Google" id="ProtNLM"/>
    </source>
</evidence>
<proteinExistence type="predicted"/>
<accession>R7U4U3</accession>
<reference evidence="2" key="3">
    <citation type="submission" date="2015-06" db="UniProtKB">
        <authorList>
            <consortium name="EnsemblMetazoa"/>
        </authorList>
    </citation>
    <scope>IDENTIFICATION</scope>
</reference>
<dbReference type="EMBL" id="KB307601">
    <property type="protein sequence ID" value="ELT98716.1"/>
    <property type="molecule type" value="Genomic_DNA"/>
</dbReference>